<feature type="signal peptide" evidence="2">
    <location>
        <begin position="1"/>
        <end position="33"/>
    </location>
</feature>
<dbReference type="RefSeq" id="WP_189948898.1">
    <property type="nucleotide sequence ID" value="NZ_BMVG01000001.1"/>
</dbReference>
<comment type="caution">
    <text evidence="3">The sequence shown here is derived from an EMBL/GenBank/DDBJ whole genome shotgun (WGS) entry which is preliminary data.</text>
</comment>
<organism evidence="3 4">
    <name type="scientific">Streptomyces alanosinicus</name>
    <dbReference type="NCBI Taxonomy" id="68171"/>
    <lineage>
        <taxon>Bacteria</taxon>
        <taxon>Bacillati</taxon>
        <taxon>Actinomycetota</taxon>
        <taxon>Actinomycetes</taxon>
        <taxon>Kitasatosporales</taxon>
        <taxon>Streptomycetaceae</taxon>
        <taxon>Streptomyces</taxon>
    </lineage>
</organism>
<dbReference type="Proteomes" id="UP000655443">
    <property type="component" value="Unassembled WGS sequence"/>
</dbReference>
<reference evidence="3" key="1">
    <citation type="journal article" date="2014" name="Int. J. Syst. Evol. Microbiol.">
        <title>Complete genome sequence of Corynebacterium casei LMG S-19264T (=DSM 44701T), isolated from a smear-ripened cheese.</title>
        <authorList>
            <consortium name="US DOE Joint Genome Institute (JGI-PGF)"/>
            <person name="Walter F."/>
            <person name="Albersmeier A."/>
            <person name="Kalinowski J."/>
            <person name="Ruckert C."/>
        </authorList>
    </citation>
    <scope>NUCLEOTIDE SEQUENCE</scope>
    <source>
        <strain evidence="3">JCM 4714</strain>
    </source>
</reference>
<keyword evidence="4" id="KW-1185">Reference proteome</keyword>
<reference evidence="3" key="2">
    <citation type="submission" date="2020-09" db="EMBL/GenBank/DDBJ databases">
        <authorList>
            <person name="Sun Q."/>
            <person name="Ohkuma M."/>
        </authorList>
    </citation>
    <scope>NUCLEOTIDE SEQUENCE</scope>
    <source>
        <strain evidence="3">JCM 4714</strain>
    </source>
</reference>
<proteinExistence type="predicted"/>
<keyword evidence="2" id="KW-0732">Signal</keyword>
<evidence type="ECO:0000313" key="4">
    <source>
        <dbReference type="Proteomes" id="UP000655443"/>
    </source>
</evidence>
<dbReference type="EMBL" id="BMVG01000001">
    <property type="protein sequence ID" value="GHD99430.1"/>
    <property type="molecule type" value="Genomic_DNA"/>
</dbReference>
<dbReference type="AlphaFoldDB" id="A0A918YCX8"/>
<evidence type="ECO:0000313" key="3">
    <source>
        <dbReference type="EMBL" id="GHD99430.1"/>
    </source>
</evidence>
<accession>A0A918YCX8</accession>
<feature type="region of interest" description="Disordered" evidence="1">
    <location>
        <begin position="55"/>
        <end position="84"/>
    </location>
</feature>
<evidence type="ECO:0000256" key="2">
    <source>
        <dbReference type="SAM" id="SignalP"/>
    </source>
</evidence>
<evidence type="ECO:0000256" key="1">
    <source>
        <dbReference type="SAM" id="MobiDB-lite"/>
    </source>
</evidence>
<name>A0A918YCX8_9ACTN</name>
<feature type="chain" id="PRO_5037456051" evidence="2">
    <location>
        <begin position="34"/>
        <end position="131"/>
    </location>
</feature>
<sequence length="131" mass="12902">MRRSRIARVARIATATLVGAGTALVALAGSAAAAPVGTVSPASVKPGQSVRLTLTGCSDPRQGGRAEGAPIGNGTTARSPIDGVDLRSTAGDTLNGTATIVRYAQPGVAQIYLACASDPSTVVTVDVTVTG</sequence>
<gene>
    <name evidence="3" type="ORF">GCM10010339_10710</name>
</gene>
<protein>
    <submittedName>
        <fullName evidence="3">Uncharacterized protein</fullName>
    </submittedName>
</protein>